<evidence type="ECO:0000313" key="2">
    <source>
        <dbReference type="EMBL" id="MCW8084728.1"/>
    </source>
</evidence>
<feature type="compositionally biased region" description="Low complexity" evidence="1">
    <location>
        <begin position="7"/>
        <end position="16"/>
    </location>
</feature>
<evidence type="ECO:0000256" key="1">
    <source>
        <dbReference type="SAM" id="MobiDB-lite"/>
    </source>
</evidence>
<name>A0ABT3NS91_9PROT</name>
<sequence>MSRRPSRTTPPLRAPLAASEEPARRVLLPGLETPSGAPVVVLATGHPRRPVLHVLGGLSALLAASATRGDA</sequence>
<feature type="region of interest" description="Disordered" evidence="1">
    <location>
        <begin position="1"/>
        <end position="21"/>
    </location>
</feature>
<proteinExistence type="predicted"/>
<accession>A0ABT3NS91</accession>
<comment type="caution">
    <text evidence="2">The sequence shown here is derived from an EMBL/GenBank/DDBJ whole genome shotgun (WGS) entry which is preliminary data.</text>
</comment>
<reference evidence="2 3" key="1">
    <citation type="submission" date="2022-10" db="EMBL/GenBank/DDBJ databases">
        <title>Roseococcus glaciei nov., sp. nov., isolated from glacier.</title>
        <authorList>
            <person name="Liu Q."/>
            <person name="Xin Y.-H."/>
        </authorList>
    </citation>
    <scope>NUCLEOTIDE SEQUENCE [LARGE SCALE GENOMIC DNA]</scope>
    <source>
        <strain evidence="2 3">MDT2-1-1</strain>
    </source>
</reference>
<dbReference type="RefSeq" id="WP_301588428.1">
    <property type="nucleotide sequence ID" value="NZ_JAPFQI010000001.1"/>
</dbReference>
<dbReference type="EMBL" id="JAPFQI010000001">
    <property type="protein sequence ID" value="MCW8084728.1"/>
    <property type="molecule type" value="Genomic_DNA"/>
</dbReference>
<protein>
    <submittedName>
        <fullName evidence="2">Uncharacterized protein</fullName>
    </submittedName>
</protein>
<keyword evidence="3" id="KW-1185">Reference proteome</keyword>
<gene>
    <name evidence="2" type="ORF">OF850_03740</name>
</gene>
<evidence type="ECO:0000313" key="3">
    <source>
        <dbReference type="Proteomes" id="UP001526430"/>
    </source>
</evidence>
<dbReference type="Proteomes" id="UP001526430">
    <property type="component" value="Unassembled WGS sequence"/>
</dbReference>
<organism evidence="2 3">
    <name type="scientific">Sabulicella glaciei</name>
    <dbReference type="NCBI Taxonomy" id="2984948"/>
    <lineage>
        <taxon>Bacteria</taxon>
        <taxon>Pseudomonadati</taxon>
        <taxon>Pseudomonadota</taxon>
        <taxon>Alphaproteobacteria</taxon>
        <taxon>Acetobacterales</taxon>
        <taxon>Acetobacteraceae</taxon>
        <taxon>Sabulicella</taxon>
    </lineage>
</organism>